<dbReference type="EMBL" id="WNYA01079196">
    <property type="protein sequence ID" value="KAG8535083.1"/>
    <property type="molecule type" value="Genomic_DNA"/>
</dbReference>
<sequence>MAVLWELYKAVLCGIYRAALHSISDLSACSSAGFVLLYPGISNDPCDEASPFFFQTFRWPIASNIDGNEMLEIQVFNYSKVFTNRLIGTFRMVLQKVVEEAQLEVTDTLIDDNNSAIR</sequence>
<evidence type="ECO:0000259" key="1">
    <source>
        <dbReference type="Pfam" id="PF00168"/>
    </source>
</evidence>
<dbReference type="SUPFAM" id="SSF49562">
    <property type="entry name" value="C2 domain (Calcium/lipid-binding domain, CaLB)"/>
    <property type="match status" value="1"/>
</dbReference>
<reference evidence="2" key="1">
    <citation type="thesis" date="2020" institute="ProQuest LLC" country="789 East Eisenhower Parkway, Ann Arbor, MI, USA">
        <title>Comparative Genomics and Chromosome Evolution.</title>
        <authorList>
            <person name="Mudd A.B."/>
        </authorList>
    </citation>
    <scope>NUCLEOTIDE SEQUENCE</scope>
    <source>
        <strain evidence="2">237g6f4</strain>
        <tissue evidence="2">Blood</tissue>
    </source>
</reference>
<proteinExistence type="predicted"/>
<dbReference type="InterPro" id="IPR000008">
    <property type="entry name" value="C2_dom"/>
</dbReference>
<protein>
    <recommendedName>
        <fullName evidence="1">C2 domain-containing protein</fullName>
    </recommendedName>
</protein>
<comment type="caution">
    <text evidence="2">The sequence shown here is derived from an EMBL/GenBank/DDBJ whole genome shotgun (WGS) entry which is preliminary data.</text>
</comment>
<dbReference type="Pfam" id="PF00168">
    <property type="entry name" value="C2"/>
    <property type="match status" value="1"/>
</dbReference>
<dbReference type="Gene3D" id="2.60.40.150">
    <property type="entry name" value="C2 domain"/>
    <property type="match status" value="1"/>
</dbReference>
<evidence type="ECO:0000313" key="3">
    <source>
        <dbReference type="Proteomes" id="UP000824782"/>
    </source>
</evidence>
<keyword evidence="3" id="KW-1185">Reference proteome</keyword>
<feature type="domain" description="C2" evidence="1">
    <location>
        <begin position="49"/>
        <end position="103"/>
    </location>
</feature>
<dbReference type="InterPro" id="IPR035892">
    <property type="entry name" value="C2_domain_sf"/>
</dbReference>
<dbReference type="Proteomes" id="UP000824782">
    <property type="component" value="Unassembled WGS sequence"/>
</dbReference>
<gene>
    <name evidence="2" type="ORF">GDO81_029480</name>
</gene>
<accession>A0AAV6YG39</accession>
<dbReference type="AlphaFoldDB" id="A0AAV6YG39"/>
<name>A0AAV6YG39_ENGPU</name>
<organism evidence="2 3">
    <name type="scientific">Engystomops pustulosus</name>
    <name type="common">Tungara frog</name>
    <name type="synonym">Physalaemus pustulosus</name>
    <dbReference type="NCBI Taxonomy" id="76066"/>
    <lineage>
        <taxon>Eukaryota</taxon>
        <taxon>Metazoa</taxon>
        <taxon>Chordata</taxon>
        <taxon>Craniata</taxon>
        <taxon>Vertebrata</taxon>
        <taxon>Euteleostomi</taxon>
        <taxon>Amphibia</taxon>
        <taxon>Batrachia</taxon>
        <taxon>Anura</taxon>
        <taxon>Neobatrachia</taxon>
        <taxon>Hyloidea</taxon>
        <taxon>Leptodactylidae</taxon>
        <taxon>Leiuperinae</taxon>
        <taxon>Engystomops</taxon>
    </lineage>
</organism>
<evidence type="ECO:0000313" key="2">
    <source>
        <dbReference type="EMBL" id="KAG8535083.1"/>
    </source>
</evidence>
<feature type="non-terminal residue" evidence="2">
    <location>
        <position position="118"/>
    </location>
</feature>